<feature type="transmembrane region" description="Helical" evidence="1">
    <location>
        <begin position="362"/>
        <end position="382"/>
    </location>
</feature>
<name>A0A1R3WKN1_9RHOB</name>
<feature type="transmembrane region" description="Helical" evidence="1">
    <location>
        <begin position="261"/>
        <end position="281"/>
    </location>
</feature>
<feature type="transmembrane region" description="Helical" evidence="1">
    <location>
        <begin position="293"/>
        <end position="314"/>
    </location>
</feature>
<accession>A0A1R3WKN1</accession>
<feature type="transmembrane region" description="Helical" evidence="1">
    <location>
        <begin position="326"/>
        <end position="350"/>
    </location>
</feature>
<organism evidence="3 4">
    <name type="scientific">Yoonia rosea</name>
    <dbReference type="NCBI Taxonomy" id="287098"/>
    <lineage>
        <taxon>Bacteria</taxon>
        <taxon>Pseudomonadati</taxon>
        <taxon>Pseudomonadota</taxon>
        <taxon>Alphaproteobacteria</taxon>
        <taxon>Rhodobacterales</taxon>
        <taxon>Paracoccaceae</taxon>
        <taxon>Yoonia</taxon>
    </lineage>
</organism>
<keyword evidence="1" id="KW-0472">Membrane</keyword>
<proteinExistence type="predicted"/>
<keyword evidence="1" id="KW-0812">Transmembrane</keyword>
<feature type="transmembrane region" description="Helical" evidence="1">
    <location>
        <begin position="429"/>
        <end position="450"/>
    </location>
</feature>
<keyword evidence="4" id="KW-1185">Reference proteome</keyword>
<dbReference type="EMBL" id="FTPR01000001">
    <property type="protein sequence ID" value="SIT78465.1"/>
    <property type="molecule type" value="Genomic_DNA"/>
</dbReference>
<evidence type="ECO:0000256" key="2">
    <source>
        <dbReference type="SAM" id="SignalP"/>
    </source>
</evidence>
<dbReference type="InterPro" id="IPR032809">
    <property type="entry name" value="Put_HupE_UreJ"/>
</dbReference>
<dbReference type="Pfam" id="PF13795">
    <property type="entry name" value="HupE_UreJ_2"/>
    <property type="match status" value="1"/>
</dbReference>
<feature type="transmembrane region" description="Helical" evidence="1">
    <location>
        <begin position="231"/>
        <end position="249"/>
    </location>
</feature>
<reference evidence="4" key="1">
    <citation type="submission" date="2017-01" db="EMBL/GenBank/DDBJ databases">
        <authorList>
            <person name="Varghese N."/>
            <person name="Submissions S."/>
        </authorList>
    </citation>
    <scope>NUCLEOTIDE SEQUENCE [LARGE SCALE GENOMIC DNA]</scope>
    <source>
        <strain evidence="4">DSM 29591</strain>
    </source>
</reference>
<feature type="transmembrane region" description="Helical" evidence="1">
    <location>
        <begin position="207"/>
        <end position="224"/>
    </location>
</feature>
<protein>
    <submittedName>
        <fullName evidence="3">HupE / UreJ protein</fullName>
    </submittedName>
</protein>
<feature type="signal peptide" evidence="2">
    <location>
        <begin position="1"/>
        <end position="23"/>
    </location>
</feature>
<keyword evidence="1" id="KW-1133">Transmembrane helix</keyword>
<evidence type="ECO:0000256" key="1">
    <source>
        <dbReference type="SAM" id="Phobius"/>
    </source>
</evidence>
<gene>
    <name evidence="3" type="ORF">SAMN05421665_0776</name>
</gene>
<feature type="transmembrane region" description="Helical" evidence="1">
    <location>
        <begin position="402"/>
        <end position="422"/>
    </location>
</feature>
<dbReference type="AlphaFoldDB" id="A0A1R3WKN1"/>
<feature type="chain" id="PRO_5012661416" evidence="2">
    <location>
        <begin position="24"/>
        <end position="460"/>
    </location>
</feature>
<dbReference type="STRING" id="287098.SAMN05421665_0776"/>
<dbReference type="Proteomes" id="UP000186997">
    <property type="component" value="Unassembled WGS sequence"/>
</dbReference>
<evidence type="ECO:0000313" key="4">
    <source>
        <dbReference type="Proteomes" id="UP000186997"/>
    </source>
</evidence>
<sequence length="460" mass="49675">MAFLRLLSSALLIWFTTLSTAQAHEVIPAIADMRAVEGELRFEVRANIESFIAGVNLAETEDINDSDRAEIYDRLRALPPAELAAQFEAFWPQMAQGITLTADGMPLVPTFGSVAVDPVGNVEVVRFSVFEFSAELPAGVATVQVGWAPEFGVLVLRQMDVPLPYDGYLAGGALSDQISLAGGGQTTWWVTFANYTPVGFDHIVPKGLDHILFVLGLFFLAARFRPLLLQVSLFTLAHTITLAAAALGYTDFADEFTQNAFGIAFIDIVEPLIALSIAYVAIENIFTRGISPWRPFVIFIFGLLHGLGFASVLAEFGLPEETFVAALIGFNVGVEVGQLAVIAVMFFFVWQALRIDRGANDITKGLVLYGVLAVVGVALIAFDSAQIPAVLASPLLLLDTPALLFAVTFVAMAVLCSISIVLRDRIDAYRLFVAVPASVVIAAIGLYWFIERSYGTLTGI</sequence>
<evidence type="ECO:0000313" key="3">
    <source>
        <dbReference type="EMBL" id="SIT78465.1"/>
    </source>
</evidence>
<keyword evidence="2" id="KW-0732">Signal</keyword>